<dbReference type="InterPro" id="IPR016187">
    <property type="entry name" value="CTDL_fold"/>
</dbReference>
<organism evidence="2 3">
    <name type="scientific">Trichostrongylus colubriformis</name>
    <name type="common">Black scour worm</name>
    <dbReference type="NCBI Taxonomy" id="6319"/>
    <lineage>
        <taxon>Eukaryota</taxon>
        <taxon>Metazoa</taxon>
        <taxon>Ecdysozoa</taxon>
        <taxon>Nematoda</taxon>
        <taxon>Chromadorea</taxon>
        <taxon>Rhabditida</taxon>
        <taxon>Rhabditina</taxon>
        <taxon>Rhabditomorpha</taxon>
        <taxon>Strongyloidea</taxon>
        <taxon>Trichostrongylidae</taxon>
        <taxon>Trichostrongylus</taxon>
    </lineage>
</organism>
<protein>
    <recommendedName>
        <fullName evidence="1">C-type lectin domain-containing protein</fullName>
    </recommendedName>
</protein>
<evidence type="ECO:0000259" key="1">
    <source>
        <dbReference type="PROSITE" id="PS50041"/>
    </source>
</evidence>
<proteinExistence type="predicted"/>
<comment type="caution">
    <text evidence="2">The sequence shown here is derived from an EMBL/GenBank/DDBJ whole genome shotgun (WGS) entry which is preliminary data.</text>
</comment>
<name>A0AAN8IWE7_TRICO</name>
<sequence>MRKEPNRDQTTCYDFTEIATKAFVPEKRYVFWIGLRKCGSSWRWVDGKEATYFNWISPQPDNYRNNEDCVHLPSEYFPSELLISDVREDAWRVTKICGSSLE</sequence>
<dbReference type="InterPro" id="IPR016186">
    <property type="entry name" value="C-type_lectin-like/link_sf"/>
</dbReference>
<dbReference type="InterPro" id="IPR050111">
    <property type="entry name" value="C-type_lectin/snaclec_domain"/>
</dbReference>
<dbReference type="Proteomes" id="UP001331761">
    <property type="component" value="Unassembled WGS sequence"/>
</dbReference>
<dbReference type="AlphaFoldDB" id="A0AAN8IWE7"/>
<dbReference type="InterPro" id="IPR001304">
    <property type="entry name" value="C-type_lectin-like"/>
</dbReference>
<reference evidence="2 3" key="1">
    <citation type="submission" date="2019-10" db="EMBL/GenBank/DDBJ databases">
        <title>Assembly and Annotation for the nematode Trichostrongylus colubriformis.</title>
        <authorList>
            <person name="Martin J."/>
        </authorList>
    </citation>
    <scope>NUCLEOTIDE SEQUENCE [LARGE SCALE GENOMIC DNA]</scope>
    <source>
        <strain evidence="2">G859</strain>
        <tissue evidence="2">Whole worm</tissue>
    </source>
</reference>
<evidence type="ECO:0000313" key="2">
    <source>
        <dbReference type="EMBL" id="KAK5983972.1"/>
    </source>
</evidence>
<dbReference type="PANTHER" id="PTHR22803">
    <property type="entry name" value="MANNOSE, PHOSPHOLIPASE, LECTIN RECEPTOR RELATED"/>
    <property type="match status" value="1"/>
</dbReference>
<accession>A0AAN8IWE7</accession>
<evidence type="ECO:0000313" key="3">
    <source>
        <dbReference type="Proteomes" id="UP001331761"/>
    </source>
</evidence>
<dbReference type="Pfam" id="PF00059">
    <property type="entry name" value="Lectin_C"/>
    <property type="match status" value="1"/>
</dbReference>
<keyword evidence="3" id="KW-1185">Reference proteome</keyword>
<dbReference type="Gene3D" id="3.10.100.10">
    <property type="entry name" value="Mannose-Binding Protein A, subunit A"/>
    <property type="match status" value="1"/>
</dbReference>
<dbReference type="EMBL" id="WIXE01003415">
    <property type="protein sequence ID" value="KAK5983972.1"/>
    <property type="molecule type" value="Genomic_DNA"/>
</dbReference>
<feature type="domain" description="C-type lectin" evidence="1">
    <location>
        <begin position="31"/>
        <end position="72"/>
    </location>
</feature>
<gene>
    <name evidence="2" type="ORF">GCK32_021435</name>
</gene>
<dbReference type="PROSITE" id="PS50041">
    <property type="entry name" value="C_TYPE_LECTIN_2"/>
    <property type="match status" value="1"/>
</dbReference>
<dbReference type="SUPFAM" id="SSF56436">
    <property type="entry name" value="C-type lectin-like"/>
    <property type="match status" value="1"/>
</dbReference>